<keyword evidence="4 6" id="KW-1133">Transmembrane helix</keyword>
<dbReference type="Pfam" id="PF01594">
    <property type="entry name" value="AI-2E_transport"/>
    <property type="match status" value="1"/>
</dbReference>
<feature type="transmembrane region" description="Helical" evidence="6">
    <location>
        <begin position="65"/>
        <end position="86"/>
    </location>
</feature>
<evidence type="ECO:0000256" key="2">
    <source>
        <dbReference type="ARBA" id="ARBA00009773"/>
    </source>
</evidence>
<dbReference type="AlphaFoldDB" id="A0A1M5ZSA1"/>
<feature type="transmembrane region" description="Helical" evidence="6">
    <location>
        <begin position="164"/>
        <end position="182"/>
    </location>
</feature>
<feature type="transmembrane region" description="Helical" evidence="6">
    <location>
        <begin position="12"/>
        <end position="45"/>
    </location>
</feature>
<feature type="transmembrane region" description="Helical" evidence="6">
    <location>
        <begin position="272"/>
        <end position="293"/>
    </location>
</feature>
<keyword evidence="5 6" id="KW-0472">Membrane</keyword>
<feature type="transmembrane region" description="Helical" evidence="6">
    <location>
        <begin position="329"/>
        <end position="346"/>
    </location>
</feature>
<comment type="similarity">
    <text evidence="2">Belongs to the autoinducer-2 exporter (AI-2E) (TC 2.A.86) family.</text>
</comment>
<evidence type="ECO:0000256" key="6">
    <source>
        <dbReference type="SAM" id="Phobius"/>
    </source>
</evidence>
<dbReference type="PANTHER" id="PTHR21716:SF68">
    <property type="entry name" value="TRANSPORT PROTEIN YTVI-RELATED"/>
    <property type="match status" value="1"/>
</dbReference>
<evidence type="ECO:0000313" key="8">
    <source>
        <dbReference type="Proteomes" id="UP000184241"/>
    </source>
</evidence>
<sequence>MKKFEDKISKLALFFILYTLGFIIFFKTLPYTVPFVLAALFALILRKPTKYLIKSFKLKDSLASIITTLLFFSILIITITILIGSLSSQIVNLTKNVQEYLSKNPADIATKFTEIQDYFYNLDIDPVIISSIQDATSGSISKIVNISVSVGSSVVTFVLSVASYIPYMLMIIIFTLLTTYFFTKKFATSDSRDLMSSLPLENNSFFVIFAKVRHKLITYGISYMLLILMSFVITLIGFTIFRVKYALILSMLCALLDLLPVLGMPMIYIPLIIYNLFIGNHLVGVGLLIWYVIVFITRQIIEPKVMSTSLGLNPVAVLAAIFIGLKANGVSGMFFCMFMVVFYAIFKEEGIL</sequence>
<dbReference type="Proteomes" id="UP000184241">
    <property type="component" value="Unassembled WGS sequence"/>
</dbReference>
<evidence type="ECO:0000256" key="5">
    <source>
        <dbReference type="ARBA" id="ARBA00023136"/>
    </source>
</evidence>
<comment type="subcellular location">
    <subcellularLocation>
        <location evidence="1">Membrane</location>
        <topology evidence="1">Multi-pass membrane protein</topology>
    </subcellularLocation>
</comment>
<gene>
    <name evidence="7" type="ORF">SAMN02745941_03321</name>
</gene>
<dbReference type="RefSeq" id="WP_073021261.1">
    <property type="nucleotide sequence ID" value="NZ_FQXU01000010.1"/>
</dbReference>
<evidence type="ECO:0000313" key="7">
    <source>
        <dbReference type="EMBL" id="SHI26966.1"/>
    </source>
</evidence>
<proteinExistence type="inferred from homology"/>
<evidence type="ECO:0000256" key="1">
    <source>
        <dbReference type="ARBA" id="ARBA00004141"/>
    </source>
</evidence>
<evidence type="ECO:0000256" key="4">
    <source>
        <dbReference type="ARBA" id="ARBA00022989"/>
    </source>
</evidence>
<evidence type="ECO:0000256" key="3">
    <source>
        <dbReference type="ARBA" id="ARBA00022692"/>
    </source>
</evidence>
<keyword evidence="3 6" id="KW-0812">Transmembrane</keyword>
<dbReference type="EMBL" id="FQXU01000010">
    <property type="protein sequence ID" value="SHI26966.1"/>
    <property type="molecule type" value="Genomic_DNA"/>
</dbReference>
<feature type="transmembrane region" description="Helical" evidence="6">
    <location>
        <begin position="245"/>
        <end position="266"/>
    </location>
</feature>
<dbReference type="GO" id="GO:0055085">
    <property type="term" value="P:transmembrane transport"/>
    <property type="evidence" value="ECO:0007669"/>
    <property type="project" value="TreeGrafter"/>
</dbReference>
<name>A0A1M5ZSA1_9CLOT</name>
<organism evidence="7 8">
    <name type="scientific">Clostridium intestinale DSM 6191</name>
    <dbReference type="NCBI Taxonomy" id="1121320"/>
    <lineage>
        <taxon>Bacteria</taxon>
        <taxon>Bacillati</taxon>
        <taxon>Bacillota</taxon>
        <taxon>Clostridia</taxon>
        <taxon>Eubacteriales</taxon>
        <taxon>Clostridiaceae</taxon>
        <taxon>Clostridium</taxon>
    </lineage>
</organism>
<protein>
    <submittedName>
        <fullName evidence="7">Sporulation integral membrane protein YtvI</fullName>
    </submittedName>
</protein>
<dbReference type="GO" id="GO:0016020">
    <property type="term" value="C:membrane"/>
    <property type="evidence" value="ECO:0007669"/>
    <property type="project" value="UniProtKB-SubCell"/>
</dbReference>
<reference evidence="7 8" key="1">
    <citation type="submission" date="2016-11" db="EMBL/GenBank/DDBJ databases">
        <authorList>
            <person name="Jaros S."/>
            <person name="Januszkiewicz K."/>
            <person name="Wedrychowicz H."/>
        </authorList>
    </citation>
    <scope>NUCLEOTIDE SEQUENCE [LARGE SCALE GENOMIC DNA]</scope>
    <source>
        <strain evidence="7 8">DSM 6191</strain>
    </source>
</reference>
<dbReference type="InterPro" id="IPR014227">
    <property type="entry name" value="YtvI-like"/>
</dbReference>
<dbReference type="InterPro" id="IPR002549">
    <property type="entry name" value="AI-2E-like"/>
</dbReference>
<accession>A0A1M5ZSA1</accession>
<dbReference type="PANTHER" id="PTHR21716">
    <property type="entry name" value="TRANSMEMBRANE PROTEIN"/>
    <property type="match status" value="1"/>
</dbReference>
<feature type="transmembrane region" description="Helical" evidence="6">
    <location>
        <begin position="216"/>
        <end position="238"/>
    </location>
</feature>
<dbReference type="NCBIfam" id="TIGR02872">
    <property type="entry name" value="spore_ytvI"/>
    <property type="match status" value="1"/>
</dbReference>